<feature type="non-terminal residue" evidence="2">
    <location>
        <position position="1"/>
    </location>
</feature>
<protein>
    <submittedName>
        <fullName evidence="2">Uncharacterized protein</fullName>
    </submittedName>
</protein>
<reference evidence="2 3" key="1">
    <citation type="journal article" date="2014" name="BMC Genomics">
        <title>Comparison of environmental and isolate Sulfobacillus genomes reveals diverse carbon, sulfur, nitrogen, and hydrogen metabolisms.</title>
        <authorList>
            <person name="Justice N.B."/>
            <person name="Norman A."/>
            <person name="Brown C.T."/>
            <person name="Singh A."/>
            <person name="Thomas B.C."/>
            <person name="Banfield J.F."/>
        </authorList>
    </citation>
    <scope>NUCLEOTIDE SEQUENCE [LARGE SCALE GENOMIC DNA]</scope>
    <source>
        <strain evidence="2">AMDSBA4</strain>
    </source>
</reference>
<evidence type="ECO:0000313" key="2">
    <source>
        <dbReference type="EMBL" id="PSR32540.1"/>
    </source>
</evidence>
<name>A0A2T2XDH9_9FIRM</name>
<organism evidence="2 3">
    <name type="scientific">Sulfobacillus benefaciens</name>
    <dbReference type="NCBI Taxonomy" id="453960"/>
    <lineage>
        <taxon>Bacteria</taxon>
        <taxon>Bacillati</taxon>
        <taxon>Bacillota</taxon>
        <taxon>Clostridia</taxon>
        <taxon>Eubacteriales</taxon>
        <taxon>Clostridiales Family XVII. Incertae Sedis</taxon>
        <taxon>Sulfobacillus</taxon>
    </lineage>
</organism>
<comment type="caution">
    <text evidence="2">The sequence shown here is derived from an EMBL/GenBank/DDBJ whole genome shotgun (WGS) entry which is preliminary data.</text>
</comment>
<feature type="region of interest" description="Disordered" evidence="1">
    <location>
        <begin position="116"/>
        <end position="135"/>
    </location>
</feature>
<sequence length="135" mass="14740">SRRSSGRRTAGQDSLWKIYRDVSAKFNRVMHQFNYRALLTAVERQATREGVALRKVKPAYTSLIGRVKYQPTMASVSIMRRRWSLAAGAASKVGGRTSPKTCGSGCKRRVSGMTRPIVKPTGAHGIAPNGPSLPP</sequence>
<accession>A0A2T2XDH9</accession>
<dbReference type="AlphaFoldDB" id="A0A2T2XDH9"/>
<gene>
    <name evidence="2" type="ORF">C7B46_13795</name>
</gene>
<evidence type="ECO:0000313" key="3">
    <source>
        <dbReference type="Proteomes" id="UP000242972"/>
    </source>
</evidence>
<dbReference type="EMBL" id="PXYW01000037">
    <property type="protein sequence ID" value="PSR32540.1"/>
    <property type="molecule type" value="Genomic_DNA"/>
</dbReference>
<dbReference type="Proteomes" id="UP000242972">
    <property type="component" value="Unassembled WGS sequence"/>
</dbReference>
<proteinExistence type="predicted"/>
<evidence type="ECO:0000256" key="1">
    <source>
        <dbReference type="SAM" id="MobiDB-lite"/>
    </source>
</evidence>